<dbReference type="SUPFAM" id="SSF51395">
    <property type="entry name" value="FMN-linked oxidoreductases"/>
    <property type="match status" value="1"/>
</dbReference>
<evidence type="ECO:0000259" key="9">
    <source>
        <dbReference type="Pfam" id="PF00724"/>
    </source>
</evidence>
<feature type="domain" description="NADH:flavin oxidoreductase/NADH oxidase N-terminal" evidence="9">
    <location>
        <begin position="87"/>
        <end position="246"/>
    </location>
</feature>
<dbReference type="RefSeq" id="WP_093337553.1">
    <property type="nucleotide sequence ID" value="NZ_FOXD01000012.1"/>
</dbReference>
<name>A0A1I5U141_9BACI</name>
<keyword evidence="6" id="KW-0560">Oxidoreductase</keyword>
<dbReference type="PANTHER" id="PTHR42917">
    <property type="entry name" value="2,4-DIENOYL-COA REDUCTASE"/>
    <property type="match status" value="1"/>
</dbReference>
<reference evidence="11" key="1">
    <citation type="submission" date="2016-10" db="EMBL/GenBank/DDBJ databases">
        <authorList>
            <person name="Varghese N."/>
            <person name="Submissions S."/>
        </authorList>
    </citation>
    <scope>NUCLEOTIDE SEQUENCE [LARGE SCALE GENOMIC DNA]</scope>
    <source>
        <strain evidence="11">S7</strain>
    </source>
</reference>
<evidence type="ECO:0000256" key="4">
    <source>
        <dbReference type="ARBA" id="ARBA00022643"/>
    </source>
</evidence>
<sequence>MKKQWLQDPLPLQHVTLPSRIIIEMENSTSIGGNHLPPFPVGYLAAGNIDSSPSERWKHVIQSVHKEGGYIFLKLEIEKDHFYSASRETALHDIHRMVQSFADQAANAEQAGFDGVEIEGIKESVIHSFVSSETNNRSGSWGGSRKGRLHFPLAVGRHVREYTGPGFPLIFRLPSVTEAVPLEELAMMAGQLEASGVDLFHIGRGPDNSHSTESSFQNIVQTAAAVKKSVSVPVIAATGCVSADTSYRMQEEHGFDGISIHAGNDSWKRLFLSET</sequence>
<evidence type="ECO:0000313" key="11">
    <source>
        <dbReference type="Proteomes" id="UP000198892"/>
    </source>
</evidence>
<dbReference type="InterPro" id="IPR051793">
    <property type="entry name" value="NADH:flavin_oxidoreductase"/>
</dbReference>
<dbReference type="InterPro" id="IPR013785">
    <property type="entry name" value="Aldolase_TIM"/>
</dbReference>
<comment type="cofactor">
    <cofactor evidence="1">
        <name>FMN</name>
        <dbReference type="ChEBI" id="CHEBI:58210"/>
    </cofactor>
</comment>
<protein>
    <submittedName>
        <fullName evidence="10">2,4-dienoyl-CoA reductase</fullName>
    </submittedName>
</protein>
<dbReference type="STRING" id="1884432.SAMN05518683_11221"/>
<keyword evidence="3" id="KW-0285">Flavoprotein</keyword>
<evidence type="ECO:0000256" key="7">
    <source>
        <dbReference type="ARBA" id="ARBA00023004"/>
    </source>
</evidence>
<comment type="cofactor">
    <cofactor evidence="2">
        <name>[4Fe-4S] cluster</name>
        <dbReference type="ChEBI" id="CHEBI:49883"/>
    </cofactor>
</comment>
<dbReference type="Pfam" id="PF00724">
    <property type="entry name" value="Oxidored_FMN"/>
    <property type="match status" value="1"/>
</dbReference>
<dbReference type="PANTHER" id="PTHR42917:SF2">
    <property type="entry name" value="2,4-DIENOYL-COA REDUCTASE [(2E)-ENOYL-COA-PRODUCING]"/>
    <property type="match status" value="1"/>
</dbReference>
<evidence type="ECO:0000256" key="8">
    <source>
        <dbReference type="ARBA" id="ARBA00023014"/>
    </source>
</evidence>
<evidence type="ECO:0000256" key="6">
    <source>
        <dbReference type="ARBA" id="ARBA00023002"/>
    </source>
</evidence>
<dbReference type="AlphaFoldDB" id="A0A1I5U141"/>
<evidence type="ECO:0000256" key="5">
    <source>
        <dbReference type="ARBA" id="ARBA00022723"/>
    </source>
</evidence>
<keyword evidence="8" id="KW-0411">Iron-sulfur</keyword>
<accession>A0A1I5U141</accession>
<dbReference type="Proteomes" id="UP000198892">
    <property type="component" value="Unassembled WGS sequence"/>
</dbReference>
<keyword evidence="5" id="KW-0479">Metal-binding</keyword>
<dbReference type="InterPro" id="IPR001155">
    <property type="entry name" value="OxRdtase_FMN_N"/>
</dbReference>
<keyword evidence="11" id="KW-1185">Reference proteome</keyword>
<dbReference type="GO" id="GO:0046872">
    <property type="term" value="F:metal ion binding"/>
    <property type="evidence" value="ECO:0007669"/>
    <property type="project" value="UniProtKB-KW"/>
</dbReference>
<dbReference type="GO" id="GO:0010181">
    <property type="term" value="F:FMN binding"/>
    <property type="evidence" value="ECO:0007669"/>
    <property type="project" value="InterPro"/>
</dbReference>
<evidence type="ECO:0000256" key="2">
    <source>
        <dbReference type="ARBA" id="ARBA00001966"/>
    </source>
</evidence>
<organism evidence="10 11">
    <name type="scientific">Salibacterium halotolerans</name>
    <dbReference type="NCBI Taxonomy" id="1884432"/>
    <lineage>
        <taxon>Bacteria</taxon>
        <taxon>Bacillati</taxon>
        <taxon>Bacillota</taxon>
        <taxon>Bacilli</taxon>
        <taxon>Bacillales</taxon>
        <taxon>Bacillaceae</taxon>
    </lineage>
</organism>
<dbReference type="OrthoDB" id="9772736at2"/>
<keyword evidence="4" id="KW-0288">FMN</keyword>
<keyword evidence="7" id="KW-0408">Iron</keyword>
<proteinExistence type="predicted"/>
<evidence type="ECO:0000256" key="3">
    <source>
        <dbReference type="ARBA" id="ARBA00022630"/>
    </source>
</evidence>
<dbReference type="GO" id="GO:0051536">
    <property type="term" value="F:iron-sulfur cluster binding"/>
    <property type="evidence" value="ECO:0007669"/>
    <property type="project" value="UniProtKB-KW"/>
</dbReference>
<dbReference type="EMBL" id="FOXD01000012">
    <property type="protein sequence ID" value="SFP89018.1"/>
    <property type="molecule type" value="Genomic_DNA"/>
</dbReference>
<evidence type="ECO:0000313" key="10">
    <source>
        <dbReference type="EMBL" id="SFP89018.1"/>
    </source>
</evidence>
<evidence type="ECO:0000256" key="1">
    <source>
        <dbReference type="ARBA" id="ARBA00001917"/>
    </source>
</evidence>
<gene>
    <name evidence="10" type="ORF">SAMN05518683_11221</name>
</gene>
<dbReference type="Gene3D" id="3.20.20.70">
    <property type="entry name" value="Aldolase class I"/>
    <property type="match status" value="1"/>
</dbReference>
<dbReference type="GO" id="GO:0016491">
    <property type="term" value="F:oxidoreductase activity"/>
    <property type="evidence" value="ECO:0007669"/>
    <property type="project" value="UniProtKB-KW"/>
</dbReference>